<evidence type="ECO:0000313" key="1">
    <source>
        <dbReference type="EMBL" id="ASV73983.1"/>
    </source>
</evidence>
<dbReference type="Pfam" id="PF25948">
    <property type="entry name" value="DUF7986"/>
    <property type="match status" value="1"/>
</dbReference>
<sequence>MPGEKEILTDIAFSQTIYEGLLLFFRAIRVEAVTMTSGVAFVFPQRMEAKLLEEWERLEGKSPELFAWFFRESKRSGYETHYL</sequence>
<dbReference type="Proteomes" id="UP000215086">
    <property type="component" value="Chromosome"/>
</dbReference>
<organism evidence="1 2">
    <name type="scientific">Thermogutta terrifontis</name>
    <dbReference type="NCBI Taxonomy" id="1331910"/>
    <lineage>
        <taxon>Bacteria</taxon>
        <taxon>Pseudomonadati</taxon>
        <taxon>Planctomycetota</taxon>
        <taxon>Planctomycetia</taxon>
        <taxon>Pirellulales</taxon>
        <taxon>Thermoguttaceae</taxon>
        <taxon>Thermogutta</taxon>
    </lineage>
</organism>
<dbReference type="KEGG" id="ttf:THTE_1381"/>
<evidence type="ECO:0000313" key="2">
    <source>
        <dbReference type="Proteomes" id="UP000215086"/>
    </source>
</evidence>
<protein>
    <submittedName>
        <fullName evidence="1">Uncharacterized protein</fullName>
    </submittedName>
</protein>
<proteinExistence type="predicted"/>
<accession>A0A286RDG5</accession>
<keyword evidence="2" id="KW-1185">Reference proteome</keyword>
<name>A0A286RDG5_9BACT</name>
<dbReference type="EMBL" id="CP018477">
    <property type="protein sequence ID" value="ASV73983.1"/>
    <property type="molecule type" value="Genomic_DNA"/>
</dbReference>
<dbReference type="InterPro" id="IPR058292">
    <property type="entry name" value="DUF7986"/>
</dbReference>
<reference evidence="1 2" key="1">
    <citation type="journal article" name="Front. Microbiol.">
        <title>Sugar Metabolism of the First Thermophilic Planctomycete Thermogutta terrifontis: Comparative Genomic and Transcriptomic Approaches.</title>
        <authorList>
            <person name="Elcheninov A.G."/>
            <person name="Menzel P."/>
            <person name="Gudbergsdottir S.R."/>
            <person name="Slesarev A.I."/>
            <person name="Kadnikov V.V."/>
            <person name="Krogh A."/>
            <person name="Bonch-Osmolovskaya E.A."/>
            <person name="Peng X."/>
            <person name="Kublanov I.V."/>
        </authorList>
    </citation>
    <scope>NUCLEOTIDE SEQUENCE [LARGE SCALE GENOMIC DNA]</scope>
    <source>
        <strain evidence="1 2">R1</strain>
    </source>
</reference>
<gene>
    <name evidence="1" type="ORF">THTE_1381</name>
</gene>
<dbReference type="AlphaFoldDB" id="A0A286RDG5"/>